<reference evidence="2 3" key="1">
    <citation type="submission" date="2023-09" db="EMBL/GenBank/DDBJ databases">
        <title>Genomes of two closely related lineages of the louse Polyplax serrata with different host specificities.</title>
        <authorList>
            <person name="Martinu J."/>
            <person name="Tarabai H."/>
            <person name="Stefka J."/>
            <person name="Hypsa V."/>
        </authorList>
    </citation>
    <scope>NUCLEOTIDE SEQUENCE [LARGE SCALE GENOMIC DNA]</scope>
    <source>
        <strain evidence="2">98ZLc_SE</strain>
    </source>
</reference>
<dbReference type="Pfam" id="PF16009">
    <property type="entry name" value="DUF4779"/>
    <property type="match status" value="1"/>
</dbReference>
<dbReference type="EMBL" id="JAWJWF010000047">
    <property type="protein sequence ID" value="KAK6622451.1"/>
    <property type="molecule type" value="Genomic_DNA"/>
</dbReference>
<organism evidence="2 3">
    <name type="scientific">Polyplax serrata</name>
    <name type="common">Common mouse louse</name>
    <dbReference type="NCBI Taxonomy" id="468196"/>
    <lineage>
        <taxon>Eukaryota</taxon>
        <taxon>Metazoa</taxon>
        <taxon>Ecdysozoa</taxon>
        <taxon>Arthropoda</taxon>
        <taxon>Hexapoda</taxon>
        <taxon>Insecta</taxon>
        <taxon>Pterygota</taxon>
        <taxon>Neoptera</taxon>
        <taxon>Paraneoptera</taxon>
        <taxon>Psocodea</taxon>
        <taxon>Troctomorpha</taxon>
        <taxon>Phthiraptera</taxon>
        <taxon>Anoplura</taxon>
        <taxon>Polyplacidae</taxon>
        <taxon>Polyplax</taxon>
    </lineage>
</organism>
<gene>
    <name evidence="2" type="ORF">RUM44_002262</name>
</gene>
<dbReference type="Proteomes" id="UP001359485">
    <property type="component" value="Unassembled WGS sequence"/>
</dbReference>
<feature type="compositionally biased region" description="Basic residues" evidence="1">
    <location>
        <begin position="1"/>
        <end position="18"/>
    </location>
</feature>
<feature type="region of interest" description="Disordered" evidence="1">
    <location>
        <begin position="1"/>
        <end position="32"/>
    </location>
</feature>
<proteinExistence type="predicted"/>
<evidence type="ECO:0000313" key="2">
    <source>
        <dbReference type="EMBL" id="KAK6622451.1"/>
    </source>
</evidence>
<evidence type="ECO:0000313" key="3">
    <source>
        <dbReference type="Proteomes" id="UP001359485"/>
    </source>
</evidence>
<name>A0ABR1AMD7_POLSC</name>
<accession>A0ABR1AMD7</accession>
<comment type="caution">
    <text evidence="2">The sequence shown here is derived from an EMBL/GenBank/DDBJ whole genome shotgun (WGS) entry which is preliminary data.</text>
</comment>
<sequence>MSKKGRRRRLQGGRRGTKARNGTKPFALKVSPDKLRYERINYSRRNSKKGSPREKAASSQKVSLLLATDEIFNIKEAPYFNIFTISGLGAGYGLVGKPIIGGPYLGGGYKGGFVKSGLNEGALALGNKGEQIYKESIDGGFKDGIYHHGGGFKNGGYQGVEAYNDNKHHLADDHANKLYYSGVRGGKSDLGNGEIYDKNQEYAVNAYNALGDNQLKGYQKGHKKTGFHKSYHKDESGNDETYYDSDHDEGNYEFGKKYGDKYGNNFLSGVTGAKKFNEYAADEEAKKGYIGNGKLIAHNQGFKDYYGKNGYYNNADHYGGSGGIRNSELAKIGYNHGFQNGFNNGKNYAGFQNAKFGGGYYGPY</sequence>
<evidence type="ECO:0000256" key="1">
    <source>
        <dbReference type="SAM" id="MobiDB-lite"/>
    </source>
</evidence>
<feature type="region of interest" description="Disordered" evidence="1">
    <location>
        <begin position="221"/>
        <end position="246"/>
    </location>
</feature>
<dbReference type="InterPro" id="IPR031959">
    <property type="entry name" value="DUF4779"/>
</dbReference>
<protein>
    <submittedName>
        <fullName evidence="2">Uncharacterized protein</fullName>
    </submittedName>
</protein>
<feature type="compositionally biased region" description="Basic residues" evidence="1">
    <location>
        <begin position="221"/>
        <end position="231"/>
    </location>
</feature>
<keyword evidence="3" id="KW-1185">Reference proteome</keyword>